<dbReference type="GO" id="GO:0005615">
    <property type="term" value="C:extracellular space"/>
    <property type="evidence" value="ECO:0007669"/>
    <property type="project" value="TreeGrafter"/>
</dbReference>
<dbReference type="GO" id="GO:0006508">
    <property type="term" value="P:proteolysis"/>
    <property type="evidence" value="ECO:0007669"/>
    <property type="project" value="UniProtKB-KW"/>
</dbReference>
<dbReference type="FunFam" id="2.40.10.10:FF:000120">
    <property type="entry name" value="Putative serine protease"/>
    <property type="match status" value="1"/>
</dbReference>
<dbReference type="PROSITE" id="PS50240">
    <property type="entry name" value="TRYPSIN_DOM"/>
    <property type="match status" value="1"/>
</dbReference>
<keyword evidence="3 8" id="KW-0645">Protease</keyword>
<accession>A0A7K8YJN4</accession>
<comment type="caution">
    <text evidence="11">The sequence shown here is derived from an EMBL/GenBank/DDBJ whole genome shotgun (WGS) entry which is preliminary data.</text>
</comment>
<dbReference type="PANTHER" id="PTHR24264">
    <property type="entry name" value="TRYPSIN-RELATED"/>
    <property type="match status" value="1"/>
</dbReference>
<gene>
    <name evidence="11" type="primary">Gzmk</name>
    <name evidence="11" type="ORF">SAKLUC_R11546</name>
</gene>
<dbReference type="SUPFAM" id="SSF50494">
    <property type="entry name" value="Trypsin-like serine proteases"/>
    <property type="match status" value="1"/>
</dbReference>
<keyword evidence="5 8" id="KW-0378">Hydrolase</keyword>
<evidence type="ECO:0000256" key="5">
    <source>
        <dbReference type="ARBA" id="ARBA00022801"/>
    </source>
</evidence>
<dbReference type="AlphaFoldDB" id="A0A7K8YJN4"/>
<feature type="non-terminal residue" evidence="11">
    <location>
        <position position="247"/>
    </location>
</feature>
<evidence type="ECO:0000256" key="1">
    <source>
        <dbReference type="ARBA" id="ARBA00004613"/>
    </source>
</evidence>
<evidence type="ECO:0000259" key="10">
    <source>
        <dbReference type="PROSITE" id="PS50240"/>
    </source>
</evidence>
<dbReference type="Proteomes" id="UP000558958">
    <property type="component" value="Unassembled WGS sequence"/>
</dbReference>
<keyword evidence="12" id="KW-1185">Reference proteome</keyword>
<dbReference type="Pfam" id="PF00089">
    <property type="entry name" value="Trypsin"/>
    <property type="match status" value="1"/>
</dbReference>
<dbReference type="EMBL" id="VWZD01004422">
    <property type="protein sequence ID" value="NXG03410.1"/>
    <property type="molecule type" value="Genomic_DNA"/>
</dbReference>
<evidence type="ECO:0000313" key="11">
    <source>
        <dbReference type="EMBL" id="NXG03410.1"/>
    </source>
</evidence>
<dbReference type="PROSITE" id="PS00134">
    <property type="entry name" value="TRYPSIN_HIS"/>
    <property type="match status" value="1"/>
</dbReference>
<feature type="chain" id="PRO_5029756362" evidence="9">
    <location>
        <begin position="18"/>
        <end position="247"/>
    </location>
</feature>
<dbReference type="PANTHER" id="PTHR24264:SF65">
    <property type="entry name" value="SRCR DOMAIN-CONTAINING PROTEIN"/>
    <property type="match status" value="1"/>
</dbReference>
<name>A0A7K8YJN4_9PASS</name>
<dbReference type="InterPro" id="IPR001314">
    <property type="entry name" value="Peptidase_S1A"/>
</dbReference>
<dbReference type="InterPro" id="IPR050127">
    <property type="entry name" value="Serine_Proteases_S1"/>
</dbReference>
<feature type="signal peptide" evidence="9">
    <location>
        <begin position="1"/>
        <end position="17"/>
    </location>
</feature>
<keyword evidence="4 9" id="KW-0732">Signal</keyword>
<evidence type="ECO:0000256" key="6">
    <source>
        <dbReference type="ARBA" id="ARBA00022825"/>
    </source>
</evidence>
<dbReference type="InterPro" id="IPR033116">
    <property type="entry name" value="TRYPSIN_SER"/>
</dbReference>
<keyword evidence="7" id="KW-1015">Disulfide bond</keyword>
<dbReference type="PRINTS" id="PR00722">
    <property type="entry name" value="CHYMOTRYPSIN"/>
</dbReference>
<evidence type="ECO:0000313" key="12">
    <source>
        <dbReference type="Proteomes" id="UP000558958"/>
    </source>
</evidence>
<evidence type="ECO:0000256" key="3">
    <source>
        <dbReference type="ARBA" id="ARBA00022670"/>
    </source>
</evidence>
<dbReference type="InterPro" id="IPR009003">
    <property type="entry name" value="Peptidase_S1_PA"/>
</dbReference>
<sequence length="247" mass="27163">AFLLSLTAVILLPRCGCTDIVGGRDARPHSWPYMAAIRNKNLTVFCGGALVDKQWVLTAAHCLFKESEVVLGAHQLSIKEKEQQRFKVIRSFPNPQYNSSSFENDIMLLKLSGAANLNKYVKLLPLPNSFEDLKPGTRCKVAGWGVTSTRLQPKYLQKATLKIVSRESCNTIYVNKPNITNNMLCAAGEDPRCLTDACKGDSGGPLICARRYSGIVSFGRGCGEGGIPGVYTRLTKSYINWIKKTIS</sequence>
<organism evidence="11 12">
    <name type="scientific">Sakesphorus luctuosus</name>
    <dbReference type="NCBI Taxonomy" id="419690"/>
    <lineage>
        <taxon>Eukaryota</taxon>
        <taxon>Metazoa</taxon>
        <taxon>Chordata</taxon>
        <taxon>Craniata</taxon>
        <taxon>Vertebrata</taxon>
        <taxon>Euteleostomi</taxon>
        <taxon>Archelosauria</taxon>
        <taxon>Archosauria</taxon>
        <taxon>Dinosauria</taxon>
        <taxon>Saurischia</taxon>
        <taxon>Theropoda</taxon>
        <taxon>Coelurosauria</taxon>
        <taxon>Aves</taxon>
        <taxon>Neognathae</taxon>
        <taxon>Neoaves</taxon>
        <taxon>Telluraves</taxon>
        <taxon>Australaves</taxon>
        <taxon>Passeriformes</taxon>
        <taxon>Thamnophilidae</taxon>
        <taxon>Sakesphorus</taxon>
    </lineage>
</organism>
<evidence type="ECO:0000256" key="8">
    <source>
        <dbReference type="RuleBase" id="RU363034"/>
    </source>
</evidence>
<dbReference type="InterPro" id="IPR043504">
    <property type="entry name" value="Peptidase_S1_PA_chymotrypsin"/>
</dbReference>
<dbReference type="InterPro" id="IPR018114">
    <property type="entry name" value="TRYPSIN_HIS"/>
</dbReference>
<dbReference type="Gene3D" id="2.40.10.10">
    <property type="entry name" value="Trypsin-like serine proteases"/>
    <property type="match status" value="2"/>
</dbReference>
<evidence type="ECO:0000256" key="4">
    <source>
        <dbReference type="ARBA" id="ARBA00022729"/>
    </source>
</evidence>
<evidence type="ECO:0000256" key="7">
    <source>
        <dbReference type="ARBA" id="ARBA00023157"/>
    </source>
</evidence>
<dbReference type="CDD" id="cd00190">
    <property type="entry name" value="Tryp_SPc"/>
    <property type="match status" value="1"/>
</dbReference>
<dbReference type="SMART" id="SM00020">
    <property type="entry name" value="Tryp_SPc"/>
    <property type="match status" value="1"/>
</dbReference>
<keyword evidence="2" id="KW-0964">Secreted</keyword>
<dbReference type="PROSITE" id="PS00135">
    <property type="entry name" value="TRYPSIN_SER"/>
    <property type="match status" value="1"/>
</dbReference>
<feature type="non-terminal residue" evidence="11">
    <location>
        <position position="1"/>
    </location>
</feature>
<comment type="subcellular location">
    <subcellularLocation>
        <location evidence="1">Secreted</location>
    </subcellularLocation>
</comment>
<proteinExistence type="predicted"/>
<dbReference type="GO" id="GO:0004252">
    <property type="term" value="F:serine-type endopeptidase activity"/>
    <property type="evidence" value="ECO:0007669"/>
    <property type="project" value="InterPro"/>
</dbReference>
<keyword evidence="6 8" id="KW-0720">Serine protease</keyword>
<feature type="domain" description="Peptidase S1" evidence="10">
    <location>
        <begin position="20"/>
        <end position="247"/>
    </location>
</feature>
<evidence type="ECO:0000256" key="2">
    <source>
        <dbReference type="ARBA" id="ARBA00022525"/>
    </source>
</evidence>
<evidence type="ECO:0000256" key="9">
    <source>
        <dbReference type="SAM" id="SignalP"/>
    </source>
</evidence>
<protein>
    <submittedName>
        <fullName evidence="11">GRAK protein</fullName>
    </submittedName>
</protein>
<dbReference type="InterPro" id="IPR001254">
    <property type="entry name" value="Trypsin_dom"/>
</dbReference>
<reference evidence="11 12" key="1">
    <citation type="submission" date="2019-09" db="EMBL/GenBank/DDBJ databases">
        <title>Bird 10,000 Genomes (B10K) Project - Family phase.</title>
        <authorList>
            <person name="Zhang G."/>
        </authorList>
    </citation>
    <scope>NUCLEOTIDE SEQUENCE [LARGE SCALE GENOMIC DNA]</scope>
    <source>
        <strain evidence="11">B10K-DU-001-06</strain>
        <tissue evidence="11">Muscle</tissue>
    </source>
</reference>